<reference evidence="4 5" key="1">
    <citation type="submission" date="2016-10" db="EMBL/GenBank/DDBJ databases">
        <authorList>
            <person name="de Groot N.N."/>
        </authorList>
    </citation>
    <scope>NUCLEOTIDE SEQUENCE [LARGE SCALE GENOMIC DNA]</scope>
    <source>
        <strain evidence="4 5">DSM 44149</strain>
    </source>
</reference>
<evidence type="ECO:0000313" key="5">
    <source>
        <dbReference type="Proteomes" id="UP000183376"/>
    </source>
</evidence>
<dbReference type="STRING" id="211114.SAMN04489726_6396"/>
<accession>A0A1H0B0D5</accession>
<organism evidence="4 5">
    <name type="scientific">Allokutzneria albata</name>
    <name type="common">Kibdelosporangium albatum</name>
    <dbReference type="NCBI Taxonomy" id="211114"/>
    <lineage>
        <taxon>Bacteria</taxon>
        <taxon>Bacillati</taxon>
        <taxon>Actinomycetota</taxon>
        <taxon>Actinomycetes</taxon>
        <taxon>Pseudonocardiales</taxon>
        <taxon>Pseudonocardiaceae</taxon>
        <taxon>Allokutzneria</taxon>
    </lineage>
</organism>
<proteinExistence type="predicted"/>
<keyword evidence="2" id="KW-0012">Acyltransferase</keyword>
<dbReference type="RefSeq" id="WP_030427050.1">
    <property type="nucleotide sequence ID" value="NZ_JOEF01000001.1"/>
</dbReference>
<dbReference type="EMBL" id="LT629701">
    <property type="protein sequence ID" value="SDN39088.1"/>
    <property type="molecule type" value="Genomic_DNA"/>
</dbReference>
<dbReference type="Pfam" id="PF00583">
    <property type="entry name" value="Acetyltransf_1"/>
    <property type="match status" value="1"/>
</dbReference>
<dbReference type="InterPro" id="IPR050832">
    <property type="entry name" value="Bact_Acetyltransf"/>
</dbReference>
<evidence type="ECO:0000256" key="2">
    <source>
        <dbReference type="ARBA" id="ARBA00023315"/>
    </source>
</evidence>
<dbReference type="Gene3D" id="3.40.630.30">
    <property type="match status" value="1"/>
</dbReference>
<evidence type="ECO:0000256" key="1">
    <source>
        <dbReference type="ARBA" id="ARBA00022679"/>
    </source>
</evidence>
<dbReference type="PANTHER" id="PTHR43877">
    <property type="entry name" value="AMINOALKYLPHOSPHONATE N-ACETYLTRANSFERASE-RELATED-RELATED"/>
    <property type="match status" value="1"/>
</dbReference>
<dbReference type="Proteomes" id="UP000183376">
    <property type="component" value="Chromosome I"/>
</dbReference>
<dbReference type="CDD" id="cd04301">
    <property type="entry name" value="NAT_SF"/>
    <property type="match status" value="1"/>
</dbReference>
<dbReference type="OrthoDB" id="149709at2"/>
<feature type="domain" description="N-acetyltransferase" evidence="3">
    <location>
        <begin position="138"/>
        <end position="295"/>
    </location>
</feature>
<protein>
    <submittedName>
        <fullName evidence="4">N-acetylglutamate synthase, GNAT family</fullName>
    </submittedName>
</protein>
<dbReference type="AlphaFoldDB" id="A0A1H0B0D5"/>
<keyword evidence="5" id="KW-1185">Reference proteome</keyword>
<dbReference type="GO" id="GO:0016747">
    <property type="term" value="F:acyltransferase activity, transferring groups other than amino-acyl groups"/>
    <property type="evidence" value="ECO:0007669"/>
    <property type="project" value="InterPro"/>
</dbReference>
<gene>
    <name evidence="4" type="ORF">SAMN04489726_6396</name>
</gene>
<dbReference type="InterPro" id="IPR000182">
    <property type="entry name" value="GNAT_dom"/>
</dbReference>
<sequence>MSDVVHQHRARLAALDPLFPTITPPDDAGRIEVPGAVGFFTTEDSSPEVALWAAARRHVLRVRLSTGTTGELGPLLDEWDKHLTEVCTPGDRDEAAVINWPSRDSIAVRELVFHGFSPASVVAVRPIGRPIPSLATPHEVRPAVVADIPALVELSVALHSHDARYGLVTERANAREVLAEEMREAVAEGIVLVAERDGEVIGFVEAEAGERASWAQAMVLAEPTAYLSRLYVRPDARSNGVACALAAEVHARLNDLGAPVTLMEHILANEFSTPFWYRQGYRPLWTIWQRRPAVR</sequence>
<name>A0A1H0B0D5_ALLAB</name>
<dbReference type="InterPro" id="IPR016181">
    <property type="entry name" value="Acyl_CoA_acyltransferase"/>
</dbReference>
<dbReference type="PROSITE" id="PS51186">
    <property type="entry name" value="GNAT"/>
    <property type="match status" value="1"/>
</dbReference>
<dbReference type="eggNOG" id="COG0456">
    <property type="taxonomic scope" value="Bacteria"/>
</dbReference>
<evidence type="ECO:0000259" key="3">
    <source>
        <dbReference type="PROSITE" id="PS51186"/>
    </source>
</evidence>
<keyword evidence="1" id="KW-0808">Transferase</keyword>
<evidence type="ECO:0000313" key="4">
    <source>
        <dbReference type="EMBL" id="SDN39088.1"/>
    </source>
</evidence>
<dbReference type="SUPFAM" id="SSF55729">
    <property type="entry name" value="Acyl-CoA N-acyltransferases (Nat)"/>
    <property type="match status" value="1"/>
</dbReference>